<evidence type="ECO:0000313" key="1">
    <source>
        <dbReference type="EMBL" id="UYV84745.1"/>
    </source>
</evidence>
<organism evidence="1 2">
    <name type="scientific">Cordylochernes scorpioides</name>
    <dbReference type="NCBI Taxonomy" id="51811"/>
    <lineage>
        <taxon>Eukaryota</taxon>
        <taxon>Metazoa</taxon>
        <taxon>Ecdysozoa</taxon>
        <taxon>Arthropoda</taxon>
        <taxon>Chelicerata</taxon>
        <taxon>Arachnida</taxon>
        <taxon>Pseudoscorpiones</taxon>
        <taxon>Cheliferoidea</taxon>
        <taxon>Chernetidae</taxon>
        <taxon>Cordylochernes</taxon>
    </lineage>
</organism>
<protein>
    <submittedName>
        <fullName evidence="1">Uncharacterized protein</fullName>
    </submittedName>
</protein>
<gene>
    <name evidence="1" type="ORF">LAZ67_X003283</name>
</gene>
<name>A0ABY6LU18_9ARAC</name>
<keyword evidence="2" id="KW-1185">Reference proteome</keyword>
<sequence>MMALEQLLGKSSVYQMMKMSGQVLAELASVDLAERLVEEGLTIGTTLLKAFPYRQRPERIVVENLPLAIRDDNVIAALQPYCRVVSLTHEDASSGGYTWATGNKEAFVLLNKGRKLHQLPAKLRCVYVECCPELSRVQYVLALGKLEGGKNIIQLTKMNGHVLVGLTTKALAERLIEEGLEIEDTSLKTYPFRKRAERVIISNMPFFVEDSEVIAALKPYGQVTSIAPLLVNVAGFTMKDERRELFIV</sequence>
<reference evidence="1 2" key="1">
    <citation type="submission" date="2022-03" db="EMBL/GenBank/DDBJ databases">
        <title>A chromosomal length assembly of Cordylochernes scorpioides.</title>
        <authorList>
            <person name="Zeh D."/>
            <person name="Zeh J."/>
        </authorList>
    </citation>
    <scope>NUCLEOTIDE SEQUENCE [LARGE SCALE GENOMIC DNA]</scope>
    <source>
        <strain evidence="1">IN4F17</strain>
        <tissue evidence="1">Whole Body</tissue>
    </source>
</reference>
<evidence type="ECO:0000313" key="2">
    <source>
        <dbReference type="Proteomes" id="UP001235939"/>
    </source>
</evidence>
<proteinExistence type="predicted"/>
<accession>A0ABY6LU18</accession>
<dbReference type="EMBL" id="CP092886">
    <property type="protein sequence ID" value="UYV84745.1"/>
    <property type="molecule type" value="Genomic_DNA"/>
</dbReference>
<dbReference type="Proteomes" id="UP001235939">
    <property type="component" value="Chromosome X"/>
</dbReference>